<evidence type="ECO:0000259" key="3">
    <source>
        <dbReference type="Pfam" id="PF00892"/>
    </source>
</evidence>
<feature type="transmembrane region" description="Helical" evidence="2">
    <location>
        <begin position="173"/>
        <end position="192"/>
    </location>
</feature>
<keyword evidence="2" id="KW-0472">Membrane</keyword>
<feature type="transmembrane region" description="Helical" evidence="2">
    <location>
        <begin position="35"/>
        <end position="53"/>
    </location>
</feature>
<dbReference type="InterPro" id="IPR037185">
    <property type="entry name" value="EmrE-like"/>
</dbReference>
<accession>A0A0R3JY19</accession>
<dbReference type="PANTHER" id="PTHR22911">
    <property type="entry name" value="ACYL-MALONYL CONDENSING ENZYME-RELATED"/>
    <property type="match status" value="1"/>
</dbReference>
<feature type="transmembrane region" description="Helical" evidence="2">
    <location>
        <begin position="116"/>
        <end position="135"/>
    </location>
</feature>
<organism evidence="4 5">
    <name type="scientific">Caloramator mitchellensis</name>
    <dbReference type="NCBI Taxonomy" id="908809"/>
    <lineage>
        <taxon>Bacteria</taxon>
        <taxon>Bacillati</taxon>
        <taxon>Bacillota</taxon>
        <taxon>Clostridia</taxon>
        <taxon>Eubacteriales</taxon>
        <taxon>Clostridiaceae</taxon>
        <taxon>Caloramator</taxon>
    </lineage>
</organism>
<dbReference type="Pfam" id="PF00892">
    <property type="entry name" value="EamA"/>
    <property type="match status" value="2"/>
</dbReference>
<dbReference type="Proteomes" id="UP000052015">
    <property type="component" value="Unassembled WGS sequence"/>
</dbReference>
<dbReference type="AlphaFoldDB" id="A0A0R3JY19"/>
<evidence type="ECO:0000313" key="5">
    <source>
        <dbReference type="Proteomes" id="UP000052015"/>
    </source>
</evidence>
<comment type="similarity">
    <text evidence="1">Belongs to the EamA transporter family.</text>
</comment>
<comment type="caution">
    <text evidence="4">The sequence shown here is derived from an EMBL/GenBank/DDBJ whole genome shotgun (WGS) entry which is preliminary data.</text>
</comment>
<feature type="domain" description="EamA" evidence="3">
    <location>
        <begin position="8"/>
        <end position="132"/>
    </location>
</feature>
<reference evidence="4 5" key="1">
    <citation type="submission" date="2015-09" db="EMBL/GenBank/DDBJ databases">
        <title>Draft genome sequence of a Caloramator mitchellensis, a moderate thermophile from the Great Artesian Basin of Australia.</title>
        <authorList>
            <person name="Patel B.K."/>
        </authorList>
    </citation>
    <scope>NUCLEOTIDE SEQUENCE [LARGE SCALE GENOMIC DNA]</scope>
    <source>
        <strain evidence="4 5">VF08</strain>
    </source>
</reference>
<feature type="transmembrane region" description="Helical" evidence="2">
    <location>
        <begin position="228"/>
        <end position="247"/>
    </location>
</feature>
<feature type="transmembrane region" description="Helical" evidence="2">
    <location>
        <begin position="90"/>
        <end position="109"/>
    </location>
</feature>
<feature type="transmembrane region" description="Helical" evidence="2">
    <location>
        <begin position="141"/>
        <end position="161"/>
    </location>
</feature>
<gene>
    <name evidence="4" type="ORF">ABG79_02408</name>
</gene>
<evidence type="ECO:0000256" key="2">
    <source>
        <dbReference type="SAM" id="Phobius"/>
    </source>
</evidence>
<keyword evidence="2" id="KW-1133">Transmembrane helix</keyword>
<keyword evidence="5" id="KW-1185">Reference proteome</keyword>
<proteinExistence type="inferred from homology"/>
<feature type="transmembrane region" description="Helical" evidence="2">
    <location>
        <begin position="9"/>
        <end position="29"/>
    </location>
</feature>
<dbReference type="InterPro" id="IPR000620">
    <property type="entry name" value="EamA_dom"/>
</dbReference>
<feature type="transmembrane region" description="Helical" evidence="2">
    <location>
        <begin position="198"/>
        <end position="216"/>
    </location>
</feature>
<protein>
    <submittedName>
        <fullName evidence="4">Threonine and homoserine efflux system</fullName>
    </submittedName>
</protein>
<feature type="transmembrane region" description="Helical" evidence="2">
    <location>
        <begin position="253"/>
        <end position="272"/>
    </location>
</feature>
<name>A0A0R3JY19_CALMK</name>
<sequence>MGFVDRNRAVLFLVLSSILWSLGGVFIKLVQWNPIAIAGMRSLISAIFLIVVVRKVKFNRSKDQIICALTYAATVILFVSATKLTTAANAIMLQYTAPIFVAFLSYIVLKEKVEKIDWITIFIVFLGMILFFIGKLETKNFLGNLLSILSGITYALLAIYMRKQKDKSPEESLIIGNLITAVISIPFMLQSMPSKMSWLGLLLLGTIQLGLPYLLYAKAIKHITAIEAVLIPVIEPLLNPLWTFLVLNERPTPWALLGGFVVLSAITFNQVYKLKRRLEVNATM</sequence>
<dbReference type="GO" id="GO:0016020">
    <property type="term" value="C:membrane"/>
    <property type="evidence" value="ECO:0007669"/>
    <property type="project" value="InterPro"/>
</dbReference>
<evidence type="ECO:0000256" key="1">
    <source>
        <dbReference type="ARBA" id="ARBA00007362"/>
    </source>
</evidence>
<feature type="domain" description="EamA" evidence="3">
    <location>
        <begin position="142"/>
        <end position="268"/>
    </location>
</feature>
<dbReference type="STRING" id="908809.ABG79_02408"/>
<evidence type="ECO:0000313" key="4">
    <source>
        <dbReference type="EMBL" id="KRQ85804.1"/>
    </source>
</evidence>
<feature type="transmembrane region" description="Helical" evidence="2">
    <location>
        <begin position="65"/>
        <end position="84"/>
    </location>
</feature>
<dbReference type="OrthoDB" id="9814731at2"/>
<dbReference type="SUPFAM" id="SSF103481">
    <property type="entry name" value="Multidrug resistance efflux transporter EmrE"/>
    <property type="match status" value="2"/>
</dbReference>
<keyword evidence="2" id="KW-0812">Transmembrane</keyword>
<dbReference type="EMBL" id="LKHP01000030">
    <property type="protein sequence ID" value="KRQ85804.1"/>
    <property type="molecule type" value="Genomic_DNA"/>
</dbReference>
<dbReference type="RefSeq" id="WP_057979688.1">
    <property type="nucleotide sequence ID" value="NZ_LKHP01000030.1"/>
</dbReference>
<dbReference type="PATRIC" id="fig|908809.3.peg.2405"/>